<organism evidence="1 2">
    <name type="scientific">Brevibacillus laterosporus</name>
    <name type="common">Bacillus laterosporus</name>
    <dbReference type="NCBI Taxonomy" id="1465"/>
    <lineage>
        <taxon>Bacteria</taxon>
        <taxon>Bacillati</taxon>
        <taxon>Bacillota</taxon>
        <taxon>Bacilli</taxon>
        <taxon>Bacillales</taxon>
        <taxon>Paenibacillaceae</taxon>
        <taxon>Brevibacillus</taxon>
    </lineage>
</organism>
<dbReference type="AlphaFoldDB" id="A0A518VCE5"/>
<dbReference type="EMBL" id="CP033464">
    <property type="protein sequence ID" value="QDX94654.1"/>
    <property type="molecule type" value="Genomic_DNA"/>
</dbReference>
<proteinExistence type="predicted"/>
<evidence type="ECO:0000313" key="2">
    <source>
        <dbReference type="Proteomes" id="UP000319432"/>
    </source>
</evidence>
<evidence type="ECO:0000313" key="1">
    <source>
        <dbReference type="EMBL" id="QDX94654.1"/>
    </source>
</evidence>
<dbReference type="Proteomes" id="UP000319432">
    <property type="component" value="Chromosome"/>
</dbReference>
<sequence>MINQCKEEEIIKSAIQFHNGSKIILKKEYAAIRGKQSLKFYEFNGKWQRRGCMKEELMNNLEDIELVRQLVNELQIRDSSKNIIKLAISDAFRTVNKKLYIIESREKTKLETKMIDNHKVTIPKGLYSNKNAVYYYGNGVIYQISKPRFDQDKSFHMINCVWIDEVNRQTKLIVRTLGGDNYGDRYSLEASYFKDIRDEYPHLTKAIRRSNYKYKEYVEKVLAYIREFNGFENFHVKGKTK</sequence>
<name>A0A518VCE5_BRELA</name>
<accession>A0A518VCE5</accession>
<gene>
    <name evidence="1" type="ORF">EEL30_21670</name>
</gene>
<reference evidence="1 2" key="1">
    <citation type="submission" date="2018-11" db="EMBL/GenBank/DDBJ databases">
        <title>Phylogenetic determinants of toxin gene distribution in genomes of Brevibacillus laterosporus.</title>
        <authorList>
            <person name="Glare T.R."/>
            <person name="Durrant A."/>
            <person name="Berry C."/>
            <person name="Palma L."/>
            <person name="Ormskirk M."/>
            <person name="Cox M.O."/>
        </authorList>
    </citation>
    <scope>NUCLEOTIDE SEQUENCE [LARGE SCALE GENOMIC DNA]</scope>
    <source>
        <strain evidence="1 2">1821L</strain>
    </source>
</reference>
<keyword evidence="2" id="KW-1185">Reference proteome</keyword>
<protein>
    <submittedName>
        <fullName evidence="1">Uncharacterized protein</fullName>
    </submittedName>
</protein>